<reference evidence="2" key="1">
    <citation type="submission" date="2016-06" db="EMBL/GenBank/DDBJ databases">
        <authorList>
            <person name="Varghese N."/>
            <person name="Submissions Spin"/>
        </authorList>
    </citation>
    <scope>NUCLEOTIDE SEQUENCE [LARGE SCALE GENOMIC DNA]</scope>
    <source>
        <strain evidence="2">DSM 43816</strain>
    </source>
</reference>
<dbReference type="Proteomes" id="UP000198253">
    <property type="component" value="Chromosome I"/>
</dbReference>
<organism evidence="1 2">
    <name type="scientific">Micromonospora echinospora</name>
    <name type="common">Micromonospora purpurea</name>
    <dbReference type="NCBI Taxonomy" id="1877"/>
    <lineage>
        <taxon>Bacteria</taxon>
        <taxon>Bacillati</taxon>
        <taxon>Actinomycetota</taxon>
        <taxon>Actinomycetes</taxon>
        <taxon>Micromonosporales</taxon>
        <taxon>Micromonosporaceae</taxon>
        <taxon>Micromonospora</taxon>
    </lineage>
</organism>
<evidence type="ECO:0000313" key="1">
    <source>
        <dbReference type="EMBL" id="SCF24759.1"/>
    </source>
</evidence>
<dbReference type="EMBL" id="LT607413">
    <property type="protein sequence ID" value="SCF24759.1"/>
    <property type="molecule type" value="Genomic_DNA"/>
</dbReference>
<protein>
    <submittedName>
        <fullName evidence="1">Uncharacterized protein</fullName>
    </submittedName>
</protein>
<proteinExistence type="predicted"/>
<evidence type="ECO:0000313" key="2">
    <source>
        <dbReference type="Proteomes" id="UP000198253"/>
    </source>
</evidence>
<sequence>MLNWIIRPATYVPYQGAPYRSPSFIRHVFVLCAGGLGGLLGGGTAAGTCLPIYLPSASSTAPSPPRMPGVWPAIGEWDGDQVANAAAIVTTGTQLGVPGRGWVIAVATAMQESSL</sequence>
<gene>
    <name evidence="1" type="ORF">GA0070618_4442</name>
</gene>
<dbReference type="InParanoid" id="A0A1C4YVF7"/>
<name>A0A1C4YVF7_MICEC</name>
<dbReference type="AlphaFoldDB" id="A0A1C4YVF7"/>
<accession>A0A1C4YVF7</accession>
<keyword evidence="2" id="KW-1185">Reference proteome</keyword>